<dbReference type="EMBL" id="CP051627">
    <property type="protein sequence ID" value="UPT20829.1"/>
    <property type="molecule type" value="Genomic_DNA"/>
</dbReference>
<dbReference type="InterPro" id="IPR006162">
    <property type="entry name" value="Ppantetheine_attach_site"/>
</dbReference>
<dbReference type="SUPFAM" id="SSF47336">
    <property type="entry name" value="ACP-like"/>
    <property type="match status" value="1"/>
</dbReference>
<keyword evidence="1" id="KW-0596">Phosphopantetheine</keyword>
<dbReference type="Proteomes" id="UP000832041">
    <property type="component" value="Chromosome"/>
</dbReference>
<evidence type="ECO:0000313" key="5">
    <source>
        <dbReference type="Proteomes" id="UP000832041"/>
    </source>
</evidence>
<dbReference type="InterPro" id="IPR036736">
    <property type="entry name" value="ACP-like_sf"/>
</dbReference>
<accession>A0ABY4L0G5</accession>
<dbReference type="InterPro" id="IPR020806">
    <property type="entry name" value="PKS_PP-bd"/>
</dbReference>
<dbReference type="PROSITE" id="PS00012">
    <property type="entry name" value="PHOSPHOPANTETHEINE"/>
    <property type="match status" value="1"/>
</dbReference>
<dbReference type="PROSITE" id="PS50075">
    <property type="entry name" value="CARRIER"/>
    <property type="match status" value="1"/>
</dbReference>
<feature type="domain" description="Carrier" evidence="3">
    <location>
        <begin position="3"/>
        <end position="81"/>
    </location>
</feature>
<evidence type="ECO:0000256" key="1">
    <source>
        <dbReference type="ARBA" id="ARBA00022450"/>
    </source>
</evidence>
<name>A0ABY4L0G5_THEAE</name>
<gene>
    <name evidence="4" type="ORF">FOF52_07535</name>
</gene>
<keyword evidence="5" id="KW-1185">Reference proteome</keyword>
<dbReference type="Pfam" id="PF00550">
    <property type="entry name" value="PP-binding"/>
    <property type="match status" value="1"/>
</dbReference>
<protein>
    <submittedName>
        <fullName evidence="4">Acyl carrier protein</fullName>
    </submittedName>
</protein>
<dbReference type="InterPro" id="IPR009081">
    <property type="entry name" value="PP-bd_ACP"/>
</dbReference>
<dbReference type="RefSeq" id="WP_248593114.1">
    <property type="nucleotide sequence ID" value="NZ_BAABEB010000027.1"/>
</dbReference>
<evidence type="ECO:0000256" key="2">
    <source>
        <dbReference type="ARBA" id="ARBA00022553"/>
    </source>
</evidence>
<dbReference type="SMART" id="SM00823">
    <property type="entry name" value="PKS_PP"/>
    <property type="match status" value="1"/>
</dbReference>
<sequence>MTELTLDHLIQIMRECAGEDTDAALGADSAHVDFDELGYDSLAVMEAAARLERDLGIALPEEEIAEVRTLAAFVALANRRLTESAGLPG</sequence>
<evidence type="ECO:0000259" key="3">
    <source>
        <dbReference type="PROSITE" id="PS50075"/>
    </source>
</evidence>
<keyword evidence="2" id="KW-0597">Phosphoprotein</keyword>
<dbReference type="Gene3D" id="1.10.1200.10">
    <property type="entry name" value="ACP-like"/>
    <property type="match status" value="1"/>
</dbReference>
<reference evidence="4 5" key="1">
    <citation type="submission" date="2020-04" db="EMBL/GenBank/DDBJ databases">
        <title>Thermobifida alba genome sequencing and assembly.</title>
        <authorList>
            <person name="Luzics S."/>
            <person name="Horvath B."/>
            <person name="Nagy I."/>
            <person name="Toth A."/>
            <person name="Nagy I."/>
            <person name="Kukolya J."/>
        </authorList>
    </citation>
    <scope>NUCLEOTIDE SEQUENCE [LARGE SCALE GENOMIC DNA]</scope>
    <source>
        <strain evidence="4 5">DSM 43795</strain>
    </source>
</reference>
<proteinExistence type="predicted"/>
<evidence type="ECO:0000313" key="4">
    <source>
        <dbReference type="EMBL" id="UPT20829.1"/>
    </source>
</evidence>
<organism evidence="4 5">
    <name type="scientific">Thermobifida alba</name>
    <name type="common">Thermomonospora alba</name>
    <dbReference type="NCBI Taxonomy" id="53522"/>
    <lineage>
        <taxon>Bacteria</taxon>
        <taxon>Bacillati</taxon>
        <taxon>Actinomycetota</taxon>
        <taxon>Actinomycetes</taxon>
        <taxon>Streptosporangiales</taxon>
        <taxon>Nocardiopsidaceae</taxon>
        <taxon>Thermobifida</taxon>
    </lineage>
</organism>